<dbReference type="InterPro" id="IPR051673">
    <property type="entry name" value="SSDNA_exonuclease_RecJ"/>
</dbReference>
<evidence type="ECO:0000313" key="2">
    <source>
        <dbReference type="EMBL" id="GHJ87246.1"/>
    </source>
</evidence>
<dbReference type="Gene3D" id="3.90.1640.30">
    <property type="match status" value="1"/>
</dbReference>
<sequence length="491" mass="54184">MSKRKASAVKLEHQEAPTESKPHQSPETLRKRQKTAATTPKKLVKRFTSVESEDELVAVNDEWLDWPAPRAQMVKARDFILEIVKSRRKVLLMPDKDADGLTAGYVLQKTFEFLGLPPSHIFVHILSKGTNVHSISEIEAAEKFVKDNGIERVVILDQGSRPGPVIRNLPDGLEAVLLIDHHQSDEFPDGATILTACKSSPIANASLLTYLTCLPLHPDVQQKTDWAALMGTVGDLGTGIKWGQAPWPAHIAQTSKTYGSKVIADAVGAINAPRRTAEYDVKKAWDILIAANNPREVANNAWLKLCRLDVNEQIEKWGRQPPRFSEDGKVALIRVETGFQVHPVVATRWAGTLRKAKTLVMVMCANTAFNPDPDMVSFSCRLSSALRELPEAERPSLISLLKSYGDKVEGFKERVGNDFARGHNEATGGIIKREEFEKLLLAIGIDENKTKTPTKMATKTGKGRVIDPTQKNGIKDFFRVAPSVSTPKSGS</sequence>
<evidence type="ECO:0000256" key="1">
    <source>
        <dbReference type="SAM" id="MobiDB-lite"/>
    </source>
</evidence>
<dbReference type="Proteomes" id="UP000620104">
    <property type="component" value="Unassembled WGS sequence"/>
</dbReference>
<reference evidence="2" key="1">
    <citation type="submission" date="2020-07" db="EMBL/GenBank/DDBJ databases">
        <title>Draft Genome Sequence of a Deep-Sea Yeast, Naganishia (Cryptococcus) liquefaciens strain N6.</title>
        <authorList>
            <person name="Han Y.W."/>
            <person name="Kajitani R."/>
            <person name="Morimoto H."/>
            <person name="Parhat M."/>
            <person name="Tsubouchi H."/>
            <person name="Bakenova O."/>
            <person name="Ogata M."/>
            <person name="Argunhan B."/>
            <person name="Aoki R."/>
            <person name="Kajiwara S."/>
            <person name="Itoh T."/>
            <person name="Iwasaki H."/>
        </authorList>
    </citation>
    <scope>NUCLEOTIDE SEQUENCE</scope>
    <source>
        <strain evidence="2">N6</strain>
    </source>
</reference>
<evidence type="ECO:0008006" key="4">
    <source>
        <dbReference type="Google" id="ProtNLM"/>
    </source>
</evidence>
<organism evidence="2 3">
    <name type="scientific">Naganishia liquefaciens</name>
    <dbReference type="NCBI Taxonomy" id="104408"/>
    <lineage>
        <taxon>Eukaryota</taxon>
        <taxon>Fungi</taxon>
        <taxon>Dikarya</taxon>
        <taxon>Basidiomycota</taxon>
        <taxon>Agaricomycotina</taxon>
        <taxon>Tremellomycetes</taxon>
        <taxon>Filobasidiales</taxon>
        <taxon>Filobasidiaceae</taxon>
        <taxon>Naganishia</taxon>
    </lineage>
</organism>
<feature type="compositionally biased region" description="Basic and acidic residues" evidence="1">
    <location>
        <begin position="10"/>
        <end position="30"/>
    </location>
</feature>
<dbReference type="AlphaFoldDB" id="A0A8H3TUM6"/>
<evidence type="ECO:0000313" key="3">
    <source>
        <dbReference type="Proteomes" id="UP000620104"/>
    </source>
</evidence>
<dbReference type="SUPFAM" id="SSF64182">
    <property type="entry name" value="DHH phosphoesterases"/>
    <property type="match status" value="1"/>
</dbReference>
<name>A0A8H3TUM6_9TREE</name>
<gene>
    <name evidence="2" type="ORF">NliqN6_3648</name>
</gene>
<dbReference type="OrthoDB" id="284473at2759"/>
<protein>
    <recommendedName>
        <fullName evidence="4">DHH family phosphoesterase</fullName>
    </recommendedName>
</protein>
<proteinExistence type="predicted"/>
<dbReference type="InterPro" id="IPR038763">
    <property type="entry name" value="DHH_sf"/>
</dbReference>
<dbReference type="PANTHER" id="PTHR30255">
    <property type="entry name" value="SINGLE-STRANDED-DNA-SPECIFIC EXONUCLEASE RECJ"/>
    <property type="match status" value="1"/>
</dbReference>
<feature type="region of interest" description="Disordered" evidence="1">
    <location>
        <begin position="1"/>
        <end position="40"/>
    </location>
</feature>
<keyword evidence="3" id="KW-1185">Reference proteome</keyword>
<dbReference type="PANTHER" id="PTHR30255:SF2">
    <property type="entry name" value="SINGLE-STRANDED-DNA-SPECIFIC EXONUCLEASE RECJ"/>
    <property type="match status" value="1"/>
</dbReference>
<dbReference type="EMBL" id="BLZA01000021">
    <property type="protein sequence ID" value="GHJ87246.1"/>
    <property type="molecule type" value="Genomic_DNA"/>
</dbReference>
<comment type="caution">
    <text evidence="2">The sequence shown here is derived from an EMBL/GenBank/DDBJ whole genome shotgun (WGS) entry which is preliminary data.</text>
</comment>
<accession>A0A8H3TUM6</accession>